<protein>
    <submittedName>
        <fullName evidence="2">Uncharacterized protein</fullName>
    </submittedName>
</protein>
<comment type="caution">
    <text evidence="2">The sequence shown here is derived from an EMBL/GenBank/DDBJ whole genome shotgun (WGS) entry which is preliminary data.</text>
</comment>
<dbReference type="AlphaFoldDB" id="A0A9D3Z665"/>
<sequence>MPCPFESDMVLILCRSTGIRDAQEEKDTSSINGTTTMSLQRPLSRSQPAAFQVPPPAKIRSRSLHWLLSRSPSGQGLSSSCCAGPNTVCRQGPSIS</sequence>
<reference evidence="2" key="1">
    <citation type="journal article" date="2019" name="bioRxiv">
        <title>The Genome of the Zebra Mussel, Dreissena polymorpha: A Resource for Invasive Species Research.</title>
        <authorList>
            <person name="McCartney M.A."/>
            <person name="Auch B."/>
            <person name="Kono T."/>
            <person name="Mallez S."/>
            <person name="Zhang Y."/>
            <person name="Obille A."/>
            <person name="Becker A."/>
            <person name="Abrahante J.E."/>
            <person name="Garbe J."/>
            <person name="Badalamenti J.P."/>
            <person name="Herman A."/>
            <person name="Mangelson H."/>
            <person name="Liachko I."/>
            <person name="Sullivan S."/>
            <person name="Sone E.D."/>
            <person name="Koren S."/>
            <person name="Silverstein K.A.T."/>
            <person name="Beckman K.B."/>
            <person name="Gohl D.M."/>
        </authorList>
    </citation>
    <scope>NUCLEOTIDE SEQUENCE</scope>
    <source>
        <strain evidence="2">Duluth1</strain>
        <tissue evidence="2">Whole animal</tissue>
    </source>
</reference>
<dbReference type="EMBL" id="JAIWYP010000014">
    <property type="protein sequence ID" value="KAH3712537.1"/>
    <property type="molecule type" value="Genomic_DNA"/>
</dbReference>
<gene>
    <name evidence="2" type="ORF">DPMN_072288</name>
</gene>
<proteinExistence type="predicted"/>
<accession>A0A9D3Z665</accession>
<evidence type="ECO:0000313" key="3">
    <source>
        <dbReference type="Proteomes" id="UP000828390"/>
    </source>
</evidence>
<evidence type="ECO:0000313" key="2">
    <source>
        <dbReference type="EMBL" id="KAH3712537.1"/>
    </source>
</evidence>
<evidence type="ECO:0000256" key="1">
    <source>
        <dbReference type="SAM" id="MobiDB-lite"/>
    </source>
</evidence>
<reference evidence="2" key="2">
    <citation type="submission" date="2020-11" db="EMBL/GenBank/DDBJ databases">
        <authorList>
            <person name="McCartney M.A."/>
            <person name="Auch B."/>
            <person name="Kono T."/>
            <person name="Mallez S."/>
            <person name="Becker A."/>
            <person name="Gohl D.M."/>
            <person name="Silverstein K.A.T."/>
            <person name="Koren S."/>
            <person name="Bechman K.B."/>
            <person name="Herman A."/>
            <person name="Abrahante J.E."/>
            <person name="Garbe J."/>
        </authorList>
    </citation>
    <scope>NUCLEOTIDE SEQUENCE</scope>
    <source>
        <strain evidence="2">Duluth1</strain>
        <tissue evidence="2">Whole animal</tissue>
    </source>
</reference>
<dbReference type="Proteomes" id="UP000828390">
    <property type="component" value="Unassembled WGS sequence"/>
</dbReference>
<feature type="region of interest" description="Disordered" evidence="1">
    <location>
        <begin position="73"/>
        <end position="96"/>
    </location>
</feature>
<keyword evidence="3" id="KW-1185">Reference proteome</keyword>
<organism evidence="2 3">
    <name type="scientific">Dreissena polymorpha</name>
    <name type="common">Zebra mussel</name>
    <name type="synonym">Mytilus polymorpha</name>
    <dbReference type="NCBI Taxonomy" id="45954"/>
    <lineage>
        <taxon>Eukaryota</taxon>
        <taxon>Metazoa</taxon>
        <taxon>Spiralia</taxon>
        <taxon>Lophotrochozoa</taxon>
        <taxon>Mollusca</taxon>
        <taxon>Bivalvia</taxon>
        <taxon>Autobranchia</taxon>
        <taxon>Heteroconchia</taxon>
        <taxon>Euheterodonta</taxon>
        <taxon>Imparidentia</taxon>
        <taxon>Neoheterodontei</taxon>
        <taxon>Myida</taxon>
        <taxon>Dreissenoidea</taxon>
        <taxon>Dreissenidae</taxon>
        <taxon>Dreissena</taxon>
    </lineage>
</organism>
<name>A0A9D3Z665_DREPO</name>
<feature type="compositionally biased region" description="Polar residues" evidence="1">
    <location>
        <begin position="29"/>
        <end position="49"/>
    </location>
</feature>
<feature type="region of interest" description="Disordered" evidence="1">
    <location>
        <begin position="22"/>
        <end position="56"/>
    </location>
</feature>